<dbReference type="OrthoDB" id="3102850at2759"/>
<protein>
    <submittedName>
        <fullName evidence="2">Uncharacterized protein</fullName>
    </submittedName>
</protein>
<keyword evidence="3" id="KW-1185">Reference proteome</keyword>
<feature type="compositionally biased region" description="Polar residues" evidence="1">
    <location>
        <begin position="1"/>
        <end position="18"/>
    </location>
</feature>
<dbReference type="EMBL" id="MU151149">
    <property type="protein sequence ID" value="KAF9448827.1"/>
    <property type="molecule type" value="Genomic_DNA"/>
</dbReference>
<sequence>MSTFRTDNNSPCPTQQGEHITPHFPHLSGPTKTAEVESFSDGSHRHKPDLEIGPSKKRDPSRGSYTKPTSSSTAKDIVDCTAKTLLDATGAVLSSLSGLIREKDKLPGEKPAPAPLFGYLACSKATKREARTFHGNSLCQEGRRRQECLGVSASLAPAMSIGNTNNHRLRGRGRSTGGGPTIHERSSNVYHRIEYPPAPRMLTIPLPPVHDTPAAAALRSGSIQAFQNNPLIREEGRVLSVDLEHRDIPYAVVSPVVSDMPGYAGHMWGAANEYVGGARSGRRVHFVDSMAAATNPPQIRLRIMTPWRETLIVDPRAGNTYVAVGDVQRAVIGWMRHIEQNQGQGAGFTQRSVVQARDGTRMEVDIWMWRGLLQVRGRIDLWVIQL</sequence>
<evidence type="ECO:0000256" key="1">
    <source>
        <dbReference type="SAM" id="MobiDB-lite"/>
    </source>
</evidence>
<organism evidence="2 3">
    <name type="scientific">Macrolepiota fuliginosa MF-IS2</name>
    <dbReference type="NCBI Taxonomy" id="1400762"/>
    <lineage>
        <taxon>Eukaryota</taxon>
        <taxon>Fungi</taxon>
        <taxon>Dikarya</taxon>
        <taxon>Basidiomycota</taxon>
        <taxon>Agaricomycotina</taxon>
        <taxon>Agaricomycetes</taxon>
        <taxon>Agaricomycetidae</taxon>
        <taxon>Agaricales</taxon>
        <taxon>Agaricineae</taxon>
        <taxon>Agaricaceae</taxon>
        <taxon>Macrolepiota</taxon>
    </lineage>
</organism>
<comment type="caution">
    <text evidence="2">The sequence shown here is derived from an EMBL/GenBank/DDBJ whole genome shotgun (WGS) entry which is preliminary data.</text>
</comment>
<evidence type="ECO:0000313" key="3">
    <source>
        <dbReference type="Proteomes" id="UP000807342"/>
    </source>
</evidence>
<dbReference type="AlphaFoldDB" id="A0A9P5XES0"/>
<name>A0A9P5XES0_9AGAR</name>
<feature type="compositionally biased region" description="Basic and acidic residues" evidence="1">
    <location>
        <begin position="48"/>
        <end position="61"/>
    </location>
</feature>
<reference evidence="2" key="1">
    <citation type="submission" date="2020-11" db="EMBL/GenBank/DDBJ databases">
        <authorList>
            <consortium name="DOE Joint Genome Institute"/>
            <person name="Ahrendt S."/>
            <person name="Riley R."/>
            <person name="Andreopoulos W."/>
            <person name="Labutti K."/>
            <person name="Pangilinan J."/>
            <person name="Ruiz-Duenas F.J."/>
            <person name="Barrasa J.M."/>
            <person name="Sanchez-Garcia M."/>
            <person name="Camarero S."/>
            <person name="Miyauchi S."/>
            <person name="Serrano A."/>
            <person name="Linde D."/>
            <person name="Babiker R."/>
            <person name="Drula E."/>
            <person name="Ayuso-Fernandez I."/>
            <person name="Pacheco R."/>
            <person name="Padilla G."/>
            <person name="Ferreira P."/>
            <person name="Barriuso J."/>
            <person name="Kellner H."/>
            <person name="Castanera R."/>
            <person name="Alfaro M."/>
            <person name="Ramirez L."/>
            <person name="Pisabarro A.G."/>
            <person name="Kuo A."/>
            <person name="Tritt A."/>
            <person name="Lipzen A."/>
            <person name="He G."/>
            <person name="Yan M."/>
            <person name="Ng V."/>
            <person name="Cullen D."/>
            <person name="Martin F."/>
            <person name="Rosso M.-N."/>
            <person name="Henrissat B."/>
            <person name="Hibbett D."/>
            <person name="Martinez A.T."/>
            <person name="Grigoriev I.V."/>
        </authorList>
    </citation>
    <scope>NUCLEOTIDE SEQUENCE</scope>
    <source>
        <strain evidence="2">MF-IS2</strain>
    </source>
</reference>
<feature type="region of interest" description="Disordered" evidence="1">
    <location>
        <begin position="1"/>
        <end position="73"/>
    </location>
</feature>
<dbReference type="Proteomes" id="UP000807342">
    <property type="component" value="Unassembled WGS sequence"/>
</dbReference>
<feature type="compositionally biased region" description="Polar residues" evidence="1">
    <location>
        <begin position="63"/>
        <end position="73"/>
    </location>
</feature>
<proteinExistence type="predicted"/>
<feature type="region of interest" description="Disordered" evidence="1">
    <location>
        <begin position="161"/>
        <end position="184"/>
    </location>
</feature>
<accession>A0A9P5XES0</accession>
<evidence type="ECO:0000313" key="2">
    <source>
        <dbReference type="EMBL" id="KAF9448827.1"/>
    </source>
</evidence>
<gene>
    <name evidence="2" type="ORF">P691DRAFT_791990</name>
</gene>